<name>A0A915K585_ROMCU</name>
<dbReference type="Proteomes" id="UP000887565">
    <property type="component" value="Unplaced"/>
</dbReference>
<protein>
    <submittedName>
        <fullName evidence="3">Uncharacterized protein</fullName>
    </submittedName>
</protein>
<evidence type="ECO:0000256" key="1">
    <source>
        <dbReference type="SAM" id="MobiDB-lite"/>
    </source>
</evidence>
<feature type="compositionally biased region" description="Polar residues" evidence="1">
    <location>
        <begin position="94"/>
        <end position="107"/>
    </location>
</feature>
<accession>A0A915K585</accession>
<evidence type="ECO:0000313" key="2">
    <source>
        <dbReference type="Proteomes" id="UP000887565"/>
    </source>
</evidence>
<dbReference type="AlphaFoldDB" id="A0A915K585"/>
<keyword evidence="2" id="KW-1185">Reference proteome</keyword>
<proteinExistence type="predicted"/>
<feature type="region of interest" description="Disordered" evidence="1">
    <location>
        <begin position="89"/>
        <end position="113"/>
    </location>
</feature>
<sequence length="113" mass="12651">MMYHGVPIPLYRNSMASEDSNNFFGSKRSLLPTYKKKSKFEVLEAKNTPNSIRIVERPAPNVNFAPFRKSLSPSGRIIEVSKVALDPMKENKDNCQAQSSSSITFTLPNDLDA</sequence>
<organism evidence="2 3">
    <name type="scientific">Romanomermis culicivorax</name>
    <name type="common">Nematode worm</name>
    <dbReference type="NCBI Taxonomy" id="13658"/>
    <lineage>
        <taxon>Eukaryota</taxon>
        <taxon>Metazoa</taxon>
        <taxon>Ecdysozoa</taxon>
        <taxon>Nematoda</taxon>
        <taxon>Enoplea</taxon>
        <taxon>Dorylaimia</taxon>
        <taxon>Mermithida</taxon>
        <taxon>Mermithoidea</taxon>
        <taxon>Mermithidae</taxon>
        <taxon>Romanomermis</taxon>
    </lineage>
</organism>
<evidence type="ECO:0000313" key="3">
    <source>
        <dbReference type="WBParaSite" id="nRc.2.0.1.t33910-RA"/>
    </source>
</evidence>
<reference evidence="3" key="1">
    <citation type="submission" date="2022-11" db="UniProtKB">
        <authorList>
            <consortium name="WormBaseParasite"/>
        </authorList>
    </citation>
    <scope>IDENTIFICATION</scope>
</reference>
<dbReference type="WBParaSite" id="nRc.2.0.1.t33910-RA">
    <property type="protein sequence ID" value="nRc.2.0.1.t33910-RA"/>
    <property type="gene ID" value="nRc.2.0.1.g33910"/>
</dbReference>